<evidence type="ECO:0000313" key="11">
    <source>
        <dbReference type="EMBL" id="QTD52327.1"/>
    </source>
</evidence>
<dbReference type="Proteomes" id="UP000663929">
    <property type="component" value="Chromosome"/>
</dbReference>
<comment type="subcellular location">
    <subcellularLocation>
        <location evidence="1">Membrane</location>
        <topology evidence="1">Multi-pass membrane protein</topology>
    </subcellularLocation>
</comment>
<dbReference type="PANTHER" id="PTHR24322">
    <property type="entry name" value="PKSB"/>
    <property type="match status" value="1"/>
</dbReference>
<organism evidence="11 12">
    <name type="scientific">Sulfidibacter corallicola</name>
    <dbReference type="NCBI Taxonomy" id="2818388"/>
    <lineage>
        <taxon>Bacteria</taxon>
        <taxon>Pseudomonadati</taxon>
        <taxon>Acidobacteriota</taxon>
        <taxon>Holophagae</taxon>
        <taxon>Acanthopleuribacterales</taxon>
        <taxon>Acanthopleuribacteraceae</taxon>
        <taxon>Sulfidibacter</taxon>
    </lineage>
</organism>
<evidence type="ECO:0000256" key="3">
    <source>
        <dbReference type="ARBA" id="ARBA00022692"/>
    </source>
</evidence>
<dbReference type="PANTHER" id="PTHR24322:SF736">
    <property type="entry name" value="RETINOL DEHYDROGENASE 10"/>
    <property type="match status" value="1"/>
</dbReference>
<evidence type="ECO:0000256" key="6">
    <source>
        <dbReference type="ARBA" id="ARBA00023002"/>
    </source>
</evidence>
<keyword evidence="5" id="KW-1133">Transmembrane helix</keyword>
<keyword evidence="12" id="KW-1185">Reference proteome</keyword>
<keyword evidence="6" id="KW-0560">Oxidoreductase</keyword>
<feature type="compositionally biased region" description="Basic residues" evidence="10">
    <location>
        <begin position="267"/>
        <end position="277"/>
    </location>
</feature>
<keyword evidence="3" id="KW-0812">Transmembrane</keyword>
<dbReference type="GO" id="GO:0006066">
    <property type="term" value="P:alcohol metabolic process"/>
    <property type="evidence" value="ECO:0007669"/>
    <property type="project" value="UniProtKB-ARBA"/>
</dbReference>
<keyword evidence="4" id="KW-0521">NADP</keyword>
<gene>
    <name evidence="11" type="ORF">J3U87_07615</name>
</gene>
<dbReference type="FunFam" id="3.40.50.720:FF:000131">
    <property type="entry name" value="Short-chain dehydrogenase/reductase 3"/>
    <property type="match status" value="1"/>
</dbReference>
<keyword evidence="8" id="KW-0472">Membrane</keyword>
<evidence type="ECO:0000256" key="1">
    <source>
        <dbReference type="ARBA" id="ARBA00004141"/>
    </source>
</evidence>
<dbReference type="InterPro" id="IPR002347">
    <property type="entry name" value="SDR_fam"/>
</dbReference>
<feature type="region of interest" description="Disordered" evidence="10">
    <location>
        <begin position="265"/>
        <end position="286"/>
    </location>
</feature>
<reference evidence="11" key="1">
    <citation type="submission" date="2021-03" db="EMBL/GenBank/DDBJ databases">
        <title>Acanthopleuribacteraceae sp. M133.</title>
        <authorList>
            <person name="Wang G."/>
        </authorList>
    </citation>
    <scope>NUCLEOTIDE SEQUENCE</scope>
    <source>
        <strain evidence="11">M133</strain>
    </source>
</reference>
<dbReference type="GO" id="GO:0016616">
    <property type="term" value="F:oxidoreductase activity, acting on the CH-OH group of donors, NAD or NADP as acceptor"/>
    <property type="evidence" value="ECO:0007669"/>
    <property type="project" value="UniProtKB-ARBA"/>
</dbReference>
<dbReference type="Gene3D" id="3.40.50.720">
    <property type="entry name" value="NAD(P)-binding Rossmann-like Domain"/>
    <property type="match status" value="1"/>
</dbReference>
<dbReference type="PRINTS" id="PR00080">
    <property type="entry name" value="SDRFAMILY"/>
</dbReference>
<evidence type="ECO:0000256" key="5">
    <source>
        <dbReference type="ARBA" id="ARBA00022989"/>
    </source>
</evidence>
<dbReference type="InterPro" id="IPR036291">
    <property type="entry name" value="NAD(P)-bd_dom_sf"/>
</dbReference>
<dbReference type="KEGG" id="scor:J3U87_07615"/>
<dbReference type="CDD" id="cd05339">
    <property type="entry name" value="17beta-HSDXI-like_SDR_c"/>
    <property type="match status" value="1"/>
</dbReference>
<dbReference type="Pfam" id="PF00106">
    <property type="entry name" value="adh_short"/>
    <property type="match status" value="1"/>
</dbReference>
<keyword evidence="7" id="KW-0443">Lipid metabolism</keyword>
<evidence type="ECO:0000256" key="7">
    <source>
        <dbReference type="ARBA" id="ARBA00023098"/>
    </source>
</evidence>
<dbReference type="PRINTS" id="PR00081">
    <property type="entry name" value="GDHRDH"/>
</dbReference>
<dbReference type="SUPFAM" id="SSF51735">
    <property type="entry name" value="NAD(P)-binding Rossmann-fold domains"/>
    <property type="match status" value="1"/>
</dbReference>
<dbReference type="PROSITE" id="PS00061">
    <property type="entry name" value="ADH_SHORT"/>
    <property type="match status" value="1"/>
</dbReference>
<proteinExistence type="inferred from homology"/>
<dbReference type="RefSeq" id="WP_237382435.1">
    <property type="nucleotide sequence ID" value="NZ_CP071793.1"/>
</dbReference>
<comment type="similarity">
    <text evidence="2 9">Belongs to the short-chain dehydrogenases/reductases (SDR) family.</text>
</comment>
<evidence type="ECO:0000313" key="12">
    <source>
        <dbReference type="Proteomes" id="UP000663929"/>
    </source>
</evidence>
<dbReference type="InterPro" id="IPR020904">
    <property type="entry name" value="Sc_DH/Rdtase_CS"/>
</dbReference>
<dbReference type="AlphaFoldDB" id="A0A8A4TSF9"/>
<sequence length="286" mass="31037">MRDLQGKQALVTGSAQGIGLQIAKRLGEAGAHLVLTDINRAKLDEAAEELRGLGYEAAAFEMDVTDYESVTAARDKILREAGPIHILVNNAGVVFGGSFLDVDMSKHELTYKVNTMGLAAVCHAFLPGMIEQEQAHLVNIASASGLVGLPFGATYASSKWSVIGLSESLRLELKHLGKEHVKVTTVCPSYVKTGMFEGVRAPMLTPFLTPEQLADKVYEAVRDDQIFVLEPFMVKLIPFLKGVFPTFVTDVLSDMLGASSSMTSWKGHQKKATHRPQLRAVPKQVS</sequence>
<evidence type="ECO:0000256" key="2">
    <source>
        <dbReference type="ARBA" id="ARBA00006484"/>
    </source>
</evidence>
<protein>
    <submittedName>
        <fullName evidence="11">SDR family oxidoreductase</fullName>
    </submittedName>
</protein>
<evidence type="ECO:0000256" key="8">
    <source>
        <dbReference type="ARBA" id="ARBA00023136"/>
    </source>
</evidence>
<evidence type="ECO:0000256" key="9">
    <source>
        <dbReference type="RuleBase" id="RU000363"/>
    </source>
</evidence>
<dbReference type="GO" id="GO:0042445">
    <property type="term" value="P:hormone metabolic process"/>
    <property type="evidence" value="ECO:0007669"/>
    <property type="project" value="UniProtKB-ARBA"/>
</dbReference>
<dbReference type="GO" id="GO:0006720">
    <property type="term" value="P:isoprenoid metabolic process"/>
    <property type="evidence" value="ECO:0007669"/>
    <property type="project" value="UniProtKB-ARBA"/>
</dbReference>
<evidence type="ECO:0000256" key="10">
    <source>
        <dbReference type="SAM" id="MobiDB-lite"/>
    </source>
</evidence>
<evidence type="ECO:0000256" key="4">
    <source>
        <dbReference type="ARBA" id="ARBA00022857"/>
    </source>
</evidence>
<name>A0A8A4TSF9_SULCO</name>
<dbReference type="EMBL" id="CP071793">
    <property type="protein sequence ID" value="QTD52327.1"/>
    <property type="molecule type" value="Genomic_DNA"/>
</dbReference>
<accession>A0A8A4TSF9</accession>
<dbReference type="GO" id="GO:0016020">
    <property type="term" value="C:membrane"/>
    <property type="evidence" value="ECO:0007669"/>
    <property type="project" value="UniProtKB-SubCell"/>
</dbReference>